<protein>
    <recommendedName>
        <fullName evidence="4">Thioredoxin domain-containing protein</fullName>
    </recommendedName>
</protein>
<organism evidence="2 3">
    <name type="scientific">Lentilactobacillus kisonensis F0435</name>
    <dbReference type="NCBI Taxonomy" id="797516"/>
    <lineage>
        <taxon>Bacteria</taxon>
        <taxon>Bacillati</taxon>
        <taxon>Bacillota</taxon>
        <taxon>Bacilli</taxon>
        <taxon>Lactobacillales</taxon>
        <taxon>Lactobacillaceae</taxon>
        <taxon>Lentilactobacillus</taxon>
    </lineage>
</organism>
<proteinExistence type="predicted"/>
<dbReference type="Gene3D" id="3.40.30.10">
    <property type="entry name" value="Glutaredoxin"/>
    <property type="match status" value="1"/>
</dbReference>
<dbReference type="SUPFAM" id="SSF52833">
    <property type="entry name" value="Thioredoxin-like"/>
    <property type="match status" value="1"/>
</dbReference>
<dbReference type="PATRIC" id="fig|797516.3.peg.483"/>
<dbReference type="AlphaFoldDB" id="H1LD73"/>
<sequence>MEGFLMKKALLFSKIYILSFIYFILFLFLSHLTPTYSFKSSITPFDYFNALNGLICFPIAISWLKTIINRTRDPNIKRRPNALNRGADNSSYFLAVQTSNATILVPGGYDSVIFRLLLAFFINTIGYIFSVPLLVLLLLSSQFKWHLFETLILAAARYQYNSDMKRSRFISRIDLNKLTELINGHIPALIFIGSPQDRASRLIAPKLRYALKLNATHIFYFNYTDNELSANAPLFKNIGITSLPTLVRIDGNGSVIATDPNYLENTIQLWPQQLKPRKKP</sequence>
<keyword evidence="1" id="KW-1133">Transmembrane helix</keyword>
<dbReference type="Proteomes" id="UP000005025">
    <property type="component" value="Unassembled WGS sequence"/>
</dbReference>
<gene>
    <name evidence="2" type="ORF">HMPREF9104_00537</name>
</gene>
<dbReference type="InterPro" id="IPR036249">
    <property type="entry name" value="Thioredoxin-like_sf"/>
</dbReference>
<evidence type="ECO:0000313" key="3">
    <source>
        <dbReference type="Proteomes" id="UP000005025"/>
    </source>
</evidence>
<dbReference type="HOGENOM" id="CLU_089270_0_0_9"/>
<evidence type="ECO:0008006" key="4">
    <source>
        <dbReference type="Google" id="ProtNLM"/>
    </source>
</evidence>
<comment type="caution">
    <text evidence="2">The sequence shown here is derived from an EMBL/GenBank/DDBJ whole genome shotgun (WGS) entry which is preliminary data.</text>
</comment>
<evidence type="ECO:0000313" key="2">
    <source>
        <dbReference type="EMBL" id="EHO53422.1"/>
    </source>
</evidence>
<keyword evidence="1" id="KW-0812">Transmembrane</keyword>
<reference evidence="2 3" key="1">
    <citation type="submission" date="2011-09" db="EMBL/GenBank/DDBJ databases">
        <authorList>
            <person name="Weinstock G."/>
            <person name="Sodergren E."/>
            <person name="Clifton S."/>
            <person name="Fulton L."/>
            <person name="Fulton B."/>
            <person name="Courtney L."/>
            <person name="Fronick C."/>
            <person name="Harrison M."/>
            <person name="Strong C."/>
            <person name="Farmer C."/>
            <person name="Delahaunty K."/>
            <person name="Markovic C."/>
            <person name="Hall O."/>
            <person name="Minx P."/>
            <person name="Tomlinson C."/>
            <person name="Mitreva M."/>
            <person name="Hou S."/>
            <person name="Chen J."/>
            <person name="Wollam A."/>
            <person name="Pepin K.H."/>
            <person name="Johnson M."/>
            <person name="Bhonagiri V."/>
            <person name="Zhang X."/>
            <person name="Suruliraj S."/>
            <person name="Warren W."/>
            <person name="Chinwalla A."/>
            <person name="Mardis E.R."/>
            <person name="Wilson R.K."/>
        </authorList>
    </citation>
    <scope>NUCLEOTIDE SEQUENCE [LARGE SCALE GENOMIC DNA]</scope>
    <source>
        <strain evidence="2 3">F0435</strain>
    </source>
</reference>
<dbReference type="EMBL" id="AGRJ01000063">
    <property type="protein sequence ID" value="EHO53422.1"/>
    <property type="molecule type" value="Genomic_DNA"/>
</dbReference>
<accession>H1LD73</accession>
<feature type="transmembrane region" description="Helical" evidence="1">
    <location>
        <begin position="12"/>
        <end position="30"/>
    </location>
</feature>
<keyword evidence="1" id="KW-0472">Membrane</keyword>
<evidence type="ECO:0000256" key="1">
    <source>
        <dbReference type="SAM" id="Phobius"/>
    </source>
</evidence>
<feature type="transmembrane region" description="Helical" evidence="1">
    <location>
        <begin position="50"/>
        <end position="68"/>
    </location>
</feature>
<feature type="transmembrane region" description="Helical" evidence="1">
    <location>
        <begin position="113"/>
        <end position="139"/>
    </location>
</feature>
<name>H1LD73_9LACO</name>